<evidence type="ECO:0000256" key="2">
    <source>
        <dbReference type="SAM" id="Phobius"/>
    </source>
</evidence>
<reference evidence="3 4" key="1">
    <citation type="submission" date="2019-07" db="EMBL/GenBank/DDBJ databases">
        <title>Whole genome shotgun sequence of Cellulomonas soli NBRC 109434.</title>
        <authorList>
            <person name="Hosoyama A."/>
            <person name="Uohara A."/>
            <person name="Ohji S."/>
            <person name="Ichikawa N."/>
        </authorList>
    </citation>
    <scope>NUCLEOTIDE SEQUENCE [LARGE SCALE GENOMIC DNA]</scope>
    <source>
        <strain evidence="3 4">NBRC 109434</strain>
    </source>
</reference>
<feature type="transmembrane region" description="Helical" evidence="2">
    <location>
        <begin position="50"/>
        <end position="77"/>
    </location>
</feature>
<dbReference type="CDD" id="cd00118">
    <property type="entry name" value="LysM"/>
    <property type="match status" value="1"/>
</dbReference>
<protein>
    <submittedName>
        <fullName evidence="3">Peptidoglycan-binding protein LysM</fullName>
    </submittedName>
</protein>
<dbReference type="InterPro" id="IPR018392">
    <property type="entry name" value="LysM"/>
</dbReference>
<dbReference type="Gene3D" id="3.10.350.10">
    <property type="entry name" value="LysM domain"/>
    <property type="match status" value="1"/>
</dbReference>
<feature type="region of interest" description="Disordered" evidence="1">
    <location>
        <begin position="120"/>
        <end position="226"/>
    </location>
</feature>
<gene>
    <name evidence="3" type="ORF">CSO01_37840</name>
</gene>
<feature type="compositionally biased region" description="Low complexity" evidence="1">
    <location>
        <begin position="120"/>
        <end position="145"/>
    </location>
</feature>
<dbReference type="AlphaFoldDB" id="A0A512PIN5"/>
<dbReference type="EMBL" id="BKAL01000021">
    <property type="protein sequence ID" value="GEP71069.1"/>
    <property type="molecule type" value="Genomic_DNA"/>
</dbReference>
<feature type="compositionally biased region" description="Low complexity" evidence="1">
    <location>
        <begin position="180"/>
        <end position="194"/>
    </location>
</feature>
<keyword evidence="4" id="KW-1185">Reference proteome</keyword>
<feature type="region of interest" description="Disordered" evidence="1">
    <location>
        <begin position="285"/>
        <end position="308"/>
    </location>
</feature>
<comment type="caution">
    <text evidence="3">The sequence shown here is derived from an EMBL/GenBank/DDBJ whole genome shotgun (WGS) entry which is preliminary data.</text>
</comment>
<feature type="compositionally biased region" description="Low complexity" evidence="1">
    <location>
        <begin position="201"/>
        <end position="223"/>
    </location>
</feature>
<keyword evidence="2" id="KW-1133">Transmembrane helix</keyword>
<accession>A0A512PIN5</accession>
<organism evidence="3 4">
    <name type="scientific">Cellulomonas soli</name>
    <dbReference type="NCBI Taxonomy" id="931535"/>
    <lineage>
        <taxon>Bacteria</taxon>
        <taxon>Bacillati</taxon>
        <taxon>Actinomycetota</taxon>
        <taxon>Actinomycetes</taxon>
        <taxon>Micrococcales</taxon>
        <taxon>Cellulomonadaceae</taxon>
        <taxon>Cellulomonas</taxon>
    </lineage>
</organism>
<evidence type="ECO:0000256" key="1">
    <source>
        <dbReference type="SAM" id="MobiDB-lite"/>
    </source>
</evidence>
<dbReference type="InterPro" id="IPR036779">
    <property type="entry name" value="LysM_dom_sf"/>
</dbReference>
<evidence type="ECO:0000313" key="3">
    <source>
        <dbReference type="EMBL" id="GEP71069.1"/>
    </source>
</evidence>
<dbReference type="Proteomes" id="UP000321798">
    <property type="component" value="Unassembled WGS sequence"/>
</dbReference>
<proteinExistence type="predicted"/>
<name>A0A512PIN5_9CELL</name>
<evidence type="ECO:0000313" key="4">
    <source>
        <dbReference type="Proteomes" id="UP000321798"/>
    </source>
</evidence>
<keyword evidence="2" id="KW-0812">Transmembrane</keyword>
<dbReference type="OrthoDB" id="3210682at2"/>
<keyword evidence="2" id="KW-0472">Membrane</keyword>
<dbReference type="RefSeq" id="WP_146954828.1">
    <property type="nucleotide sequence ID" value="NZ_BAABBJ010000011.1"/>
</dbReference>
<sequence length="308" mass="30785">MDQERTRRLGGTVGLLCGTAAAAALTVLLADRTLAALPAGGATRVEDLVAVTVTGAGTAVAAWLTLSTGLALLCALVRLAGRTWRSGEAAVHRTAPVVVRRALTLAITTGVGLGLATGAQAATPPTVTPTTATATSNASAVTAAPDDLGWAPTSRSAGATETPETPAPPETPATVTRVSATTTPRADAAPPDTTWQPTDQVAPAPTVPSAPASTVASTASSLPALPPDPTTAVVPAEVVVAQGDSLWDIAAEHLPAGATDTEIAAAWPLWFEANRGVIGDDPDLLQPGQHLHAPTTLTSTDAPTEATR</sequence>
<feature type="transmembrane region" description="Helical" evidence="2">
    <location>
        <begin position="12"/>
        <end position="30"/>
    </location>
</feature>